<dbReference type="GO" id="GO:0043190">
    <property type="term" value="C:ATP-binding cassette (ABC) transporter complex"/>
    <property type="evidence" value="ECO:0007669"/>
    <property type="project" value="InterPro"/>
</dbReference>
<dbReference type="InterPro" id="IPR017871">
    <property type="entry name" value="ABC_transporter-like_CS"/>
</dbReference>
<dbReference type="InterPro" id="IPR008995">
    <property type="entry name" value="Mo/tungstate-bd_C_term_dom"/>
</dbReference>
<keyword evidence="2" id="KW-1003">Cell membrane</keyword>
<dbReference type="STRING" id="1121117.SAMN02745977_00798"/>
<dbReference type="OrthoDB" id="5298774at2"/>
<dbReference type="GO" id="GO:0015408">
    <property type="term" value="F:ABC-type ferric iron transporter activity"/>
    <property type="evidence" value="ECO:0007669"/>
    <property type="project" value="InterPro"/>
</dbReference>
<evidence type="ECO:0000256" key="8">
    <source>
        <dbReference type="ARBA" id="ARBA00023136"/>
    </source>
</evidence>
<dbReference type="FunFam" id="3.40.50.300:FF:000425">
    <property type="entry name" value="Probable ABC transporter, ATP-binding subunit"/>
    <property type="match status" value="1"/>
</dbReference>
<dbReference type="InterPro" id="IPR003439">
    <property type="entry name" value="ABC_transporter-like_ATP-bd"/>
</dbReference>
<dbReference type="CDD" id="cd03259">
    <property type="entry name" value="ABC_Carb_Solutes_like"/>
    <property type="match status" value="1"/>
</dbReference>
<sequence length="350" mass="37517">MQLTIDSLSVHYAGQTAPAVQDVSLSLPAGQIGVLLGPSGCGKTTLLRAVAGLETVSAGSIALAGEVISRPGYAVAPEQRRMGMVFQDYALFPHLDVGRNVAFGLQSLAKGERQKRVAEVLELVGLGGLEGRYPHELSGGQQQRVALARALAPRPQLLLLDEPFSNLDAGLRDRLAQELRDILRCHGTTALLVTHDQHEAFAMGDRIGVLYQGRLQQWADAATLYREPATAFVAQFIGQGMLVPALQDPSRSGWMQTPLGAISGPLAAGDSCLLLRAHEIVHDAQSPLQAELLHKAFRGSHWLYTLRLPTGETVLAEMPTDMTHAVGERVALRAQPGQLVTFSDPVQKAA</sequence>
<name>A0A1H8ES07_9BURK</name>
<keyword evidence="11" id="KW-1185">Reference proteome</keyword>
<evidence type="ECO:0000313" key="10">
    <source>
        <dbReference type="EMBL" id="SEN22361.1"/>
    </source>
</evidence>
<dbReference type="PANTHER" id="PTHR42781">
    <property type="entry name" value="SPERMIDINE/PUTRESCINE IMPORT ATP-BINDING PROTEIN POTA"/>
    <property type="match status" value="1"/>
</dbReference>
<keyword evidence="5 10" id="KW-0067">ATP-binding</keyword>
<dbReference type="InterPro" id="IPR050093">
    <property type="entry name" value="ABC_SmlMolc_Importer"/>
</dbReference>
<protein>
    <submittedName>
        <fullName evidence="10">Iron(III) transport system ATP-binding protein</fullName>
    </submittedName>
</protein>
<keyword evidence="1" id="KW-0813">Transport</keyword>
<dbReference type="Pfam" id="PF08402">
    <property type="entry name" value="TOBE_2"/>
    <property type="match status" value="1"/>
</dbReference>
<dbReference type="InterPro" id="IPR013611">
    <property type="entry name" value="Transp-assoc_OB_typ2"/>
</dbReference>
<evidence type="ECO:0000256" key="7">
    <source>
        <dbReference type="ARBA" id="ARBA00023065"/>
    </source>
</evidence>
<keyword evidence="7" id="KW-0406">Ion transport</keyword>
<dbReference type="PROSITE" id="PS00211">
    <property type="entry name" value="ABC_TRANSPORTER_1"/>
    <property type="match status" value="1"/>
</dbReference>
<dbReference type="Gene3D" id="3.40.50.300">
    <property type="entry name" value="P-loop containing nucleotide triphosphate hydrolases"/>
    <property type="match status" value="1"/>
</dbReference>
<dbReference type="Proteomes" id="UP000199531">
    <property type="component" value="Unassembled WGS sequence"/>
</dbReference>
<dbReference type="SUPFAM" id="SSF52540">
    <property type="entry name" value="P-loop containing nucleoside triphosphate hydrolases"/>
    <property type="match status" value="1"/>
</dbReference>
<reference evidence="10 11" key="1">
    <citation type="submission" date="2016-10" db="EMBL/GenBank/DDBJ databases">
        <authorList>
            <person name="de Groot N.N."/>
        </authorList>
    </citation>
    <scope>NUCLEOTIDE SEQUENCE [LARGE SCALE GENOMIC DNA]</scope>
    <source>
        <strain evidence="10 11">DSM 15123</strain>
    </source>
</reference>
<evidence type="ECO:0000256" key="4">
    <source>
        <dbReference type="ARBA" id="ARBA00022741"/>
    </source>
</evidence>
<keyword evidence="4" id="KW-0547">Nucleotide-binding</keyword>
<evidence type="ECO:0000256" key="5">
    <source>
        <dbReference type="ARBA" id="ARBA00022840"/>
    </source>
</evidence>
<dbReference type="PROSITE" id="PS50893">
    <property type="entry name" value="ABC_TRANSPORTER_2"/>
    <property type="match status" value="1"/>
</dbReference>
<dbReference type="InterPro" id="IPR027417">
    <property type="entry name" value="P-loop_NTPase"/>
</dbReference>
<evidence type="ECO:0000256" key="2">
    <source>
        <dbReference type="ARBA" id="ARBA00022475"/>
    </source>
</evidence>
<dbReference type="Pfam" id="PF00005">
    <property type="entry name" value="ABC_tran"/>
    <property type="match status" value="1"/>
</dbReference>
<gene>
    <name evidence="10" type="ORF">SAMN02745977_00798</name>
</gene>
<accession>A0A1H8ES07</accession>
<evidence type="ECO:0000256" key="3">
    <source>
        <dbReference type="ARBA" id="ARBA00022496"/>
    </source>
</evidence>
<evidence type="ECO:0000313" key="11">
    <source>
        <dbReference type="Proteomes" id="UP000199531"/>
    </source>
</evidence>
<dbReference type="SMART" id="SM00382">
    <property type="entry name" value="AAA"/>
    <property type="match status" value="1"/>
</dbReference>
<dbReference type="GO" id="GO:0015697">
    <property type="term" value="P:quaternary ammonium group transport"/>
    <property type="evidence" value="ECO:0007669"/>
    <property type="project" value="UniProtKB-ARBA"/>
</dbReference>
<dbReference type="InterPro" id="IPR003593">
    <property type="entry name" value="AAA+_ATPase"/>
</dbReference>
<keyword evidence="8" id="KW-0472">Membrane</keyword>
<keyword evidence="6" id="KW-0408">Iron</keyword>
<feature type="domain" description="ABC transporter" evidence="9">
    <location>
        <begin position="5"/>
        <end position="237"/>
    </location>
</feature>
<organism evidence="10 11">
    <name type="scientific">Brachymonas denitrificans DSM 15123</name>
    <dbReference type="NCBI Taxonomy" id="1121117"/>
    <lineage>
        <taxon>Bacteria</taxon>
        <taxon>Pseudomonadati</taxon>
        <taxon>Pseudomonadota</taxon>
        <taxon>Betaproteobacteria</taxon>
        <taxon>Burkholderiales</taxon>
        <taxon>Comamonadaceae</taxon>
        <taxon>Brachymonas</taxon>
    </lineage>
</organism>
<dbReference type="InterPro" id="IPR015853">
    <property type="entry name" value="ABC_transpr_FbpC"/>
</dbReference>
<dbReference type="RefSeq" id="WP_091814129.1">
    <property type="nucleotide sequence ID" value="NZ_FOCW01000001.1"/>
</dbReference>
<dbReference type="PANTHER" id="PTHR42781:SF4">
    <property type="entry name" value="SPERMIDINE_PUTRESCINE IMPORT ATP-BINDING PROTEIN POTA"/>
    <property type="match status" value="1"/>
</dbReference>
<dbReference type="GO" id="GO:0016887">
    <property type="term" value="F:ATP hydrolysis activity"/>
    <property type="evidence" value="ECO:0007669"/>
    <property type="project" value="InterPro"/>
</dbReference>
<dbReference type="EMBL" id="FOCW01000001">
    <property type="protein sequence ID" value="SEN22361.1"/>
    <property type="molecule type" value="Genomic_DNA"/>
</dbReference>
<dbReference type="SUPFAM" id="SSF50331">
    <property type="entry name" value="MOP-like"/>
    <property type="match status" value="1"/>
</dbReference>
<evidence type="ECO:0000259" key="9">
    <source>
        <dbReference type="PROSITE" id="PS50893"/>
    </source>
</evidence>
<keyword evidence="3" id="KW-0410">Iron transport</keyword>
<dbReference type="AlphaFoldDB" id="A0A1H8ES07"/>
<evidence type="ECO:0000256" key="1">
    <source>
        <dbReference type="ARBA" id="ARBA00022448"/>
    </source>
</evidence>
<proteinExistence type="predicted"/>
<evidence type="ECO:0000256" key="6">
    <source>
        <dbReference type="ARBA" id="ARBA00023004"/>
    </source>
</evidence>
<dbReference type="GO" id="GO:0005524">
    <property type="term" value="F:ATP binding"/>
    <property type="evidence" value="ECO:0007669"/>
    <property type="project" value="UniProtKB-KW"/>
</dbReference>